<dbReference type="EMBL" id="SSOD01000008">
    <property type="protein sequence ID" value="THF60900.1"/>
    <property type="molecule type" value="Genomic_DNA"/>
</dbReference>
<keyword evidence="2" id="KW-1185">Reference proteome</keyword>
<accession>A0A4S4AMS3</accession>
<gene>
    <name evidence="1" type="ORF">E6O51_11760</name>
</gene>
<organism evidence="1 2">
    <name type="scientific">Pseudothauera rhizosphaerae</name>
    <dbReference type="NCBI Taxonomy" id="2565932"/>
    <lineage>
        <taxon>Bacteria</taxon>
        <taxon>Pseudomonadati</taxon>
        <taxon>Pseudomonadota</taxon>
        <taxon>Betaproteobacteria</taxon>
        <taxon>Rhodocyclales</taxon>
        <taxon>Zoogloeaceae</taxon>
        <taxon>Pseudothauera</taxon>
    </lineage>
</organism>
<reference evidence="1 2" key="1">
    <citation type="submission" date="2019-04" db="EMBL/GenBank/DDBJ databases">
        <title>Azoarcus rhizosphaerae sp. nov. isolated from rhizosphere of Ficus religiosa.</title>
        <authorList>
            <person name="Lin S.-Y."/>
            <person name="Hameed A."/>
            <person name="Hsu Y.-H."/>
            <person name="Young C.-C."/>
        </authorList>
    </citation>
    <scope>NUCLEOTIDE SEQUENCE [LARGE SCALE GENOMIC DNA]</scope>
    <source>
        <strain evidence="1 2">CC-YHH848</strain>
    </source>
</reference>
<name>A0A4S4AMS3_9RHOO</name>
<protein>
    <submittedName>
        <fullName evidence="1">Uncharacterized protein</fullName>
    </submittedName>
</protein>
<comment type="caution">
    <text evidence="1">The sequence shown here is derived from an EMBL/GenBank/DDBJ whole genome shotgun (WGS) entry which is preliminary data.</text>
</comment>
<dbReference type="AlphaFoldDB" id="A0A4S4AMS3"/>
<evidence type="ECO:0000313" key="1">
    <source>
        <dbReference type="EMBL" id="THF60900.1"/>
    </source>
</evidence>
<sequence>MSVSLKGYLDAALTTPVTAVGPAELAQILGGGTVDRQLWLGSTATDRIFRAASDPGADPIMIEIDDVDAGTGQPASSLRLALTQAGLASATAGEALAVGTEIESGVANAVPFWVRWTPAGETVGVYLDLALQTSVVIEEVV</sequence>
<proteinExistence type="predicted"/>
<evidence type="ECO:0000313" key="2">
    <source>
        <dbReference type="Proteomes" id="UP000307956"/>
    </source>
</evidence>
<dbReference type="OrthoDB" id="6198756at2"/>
<dbReference type="RefSeq" id="WP_136385174.1">
    <property type="nucleotide sequence ID" value="NZ_SSOD01000008.1"/>
</dbReference>
<dbReference type="Proteomes" id="UP000307956">
    <property type="component" value="Unassembled WGS sequence"/>
</dbReference>